<dbReference type="HOGENOM" id="CLU_2494184_0_0_5"/>
<dbReference type="STRING" id="342108.amb3435"/>
<protein>
    <submittedName>
        <fullName evidence="2">Uncharacterized protein</fullName>
    </submittedName>
</protein>
<sequence length="86" mass="9485">MAMVSALAPGSWVVTWMVGKSTWGRAETGSSRKPRMPASTTAKASSQVATGRRMKGAETFMTGWPHRILSFRAQARNPRLEGRCRF</sequence>
<dbReference type="Proteomes" id="UP000007058">
    <property type="component" value="Chromosome"/>
</dbReference>
<feature type="compositionally biased region" description="Polar residues" evidence="1">
    <location>
        <begin position="38"/>
        <end position="49"/>
    </location>
</feature>
<feature type="region of interest" description="Disordered" evidence="1">
    <location>
        <begin position="24"/>
        <end position="54"/>
    </location>
</feature>
<gene>
    <name evidence="2" type="ordered locus">amb3435</name>
</gene>
<dbReference type="AlphaFoldDB" id="Q2W1N6"/>
<evidence type="ECO:0000256" key="1">
    <source>
        <dbReference type="SAM" id="MobiDB-lite"/>
    </source>
</evidence>
<keyword evidence="3" id="KW-1185">Reference proteome</keyword>
<reference evidence="2 3" key="1">
    <citation type="journal article" date="2005" name="DNA Res.">
        <title>Complete genome sequence of the facultative anaerobic magnetotactic bacterium Magnetospirillum sp. strain AMB-1.</title>
        <authorList>
            <person name="Matsunaga T."/>
            <person name="Okamura Y."/>
            <person name="Fukuda Y."/>
            <person name="Wahyudi A.T."/>
            <person name="Murase Y."/>
            <person name="Takeyama H."/>
        </authorList>
    </citation>
    <scope>NUCLEOTIDE SEQUENCE [LARGE SCALE GENOMIC DNA]</scope>
    <source>
        <strain evidence="3">ATCC 700264 / AMB-1</strain>
    </source>
</reference>
<name>Q2W1N6_PARM1</name>
<dbReference type="KEGG" id="mag:amb3435"/>
<evidence type="ECO:0000313" key="2">
    <source>
        <dbReference type="EMBL" id="BAE52239.1"/>
    </source>
</evidence>
<proteinExistence type="predicted"/>
<evidence type="ECO:0000313" key="3">
    <source>
        <dbReference type="Proteomes" id="UP000007058"/>
    </source>
</evidence>
<organism evidence="2 3">
    <name type="scientific">Paramagnetospirillum magneticum (strain ATCC 700264 / AMB-1)</name>
    <name type="common">Magnetospirillum magneticum</name>
    <dbReference type="NCBI Taxonomy" id="342108"/>
    <lineage>
        <taxon>Bacteria</taxon>
        <taxon>Pseudomonadati</taxon>
        <taxon>Pseudomonadota</taxon>
        <taxon>Alphaproteobacteria</taxon>
        <taxon>Rhodospirillales</taxon>
        <taxon>Magnetospirillaceae</taxon>
        <taxon>Paramagnetospirillum</taxon>
    </lineage>
</organism>
<accession>Q2W1N6</accession>
<dbReference type="EMBL" id="AP007255">
    <property type="protein sequence ID" value="BAE52239.1"/>
    <property type="molecule type" value="Genomic_DNA"/>
</dbReference>